<dbReference type="GO" id="GO:0004190">
    <property type="term" value="F:aspartic-type endopeptidase activity"/>
    <property type="evidence" value="ECO:0007669"/>
    <property type="project" value="UniProtKB-KW"/>
</dbReference>
<dbReference type="SUPFAM" id="SSF56672">
    <property type="entry name" value="DNA/RNA polymerases"/>
    <property type="match status" value="1"/>
</dbReference>
<dbReference type="Pfam" id="PF25597">
    <property type="entry name" value="SH3_retrovirus"/>
    <property type="match status" value="1"/>
</dbReference>
<name>A0A2N9G8K2_FAGSY</name>
<dbReference type="EMBL" id="OIVN01001614">
    <property type="protein sequence ID" value="SPC95892.1"/>
    <property type="molecule type" value="Genomic_DNA"/>
</dbReference>
<sequence length="707" mass="78935">MAQNEIPIVVSPAHSRSTITLTTDQLEDIIAQALVRASNASSSSALSVLPDKFSSWLLDSACCNHMTPYPSFFSHTSSTRYAPTIHTANGSTMLVHSIGTISTSKLSIFDVFHVPQLSYNLLSVGQLAELGYRIILDYFGCVVQDPRTGHASSSWVQQLVSRGLFGLPHEHNKLEPRSRLCCFLGYGETQKGYRCYDPIAHRLCISRHVVFWEYRLFTEVSQFCPSFSLSSLSNLFPEVSTPSPELFSPSPEVSTSIPQTESSDYSSESSSDVTPHSLPESPALTPSEDPAPATTLRHSSSGKHLFPLICMISIAAMTKELDALSRNRTWDLVDLPPNKSVVGCKWVFRIKTWSDGFIERYKARLVAKGFTQEDLSEEIYMQPPPGPSHSPDKVCRLRRAFYSLKQAPRAWFAKFNSTVSQLGFSISSYDSAIFLRRTGKGTILLLLYVNDMIITGDDLSGIQELKDFLSQNFEIKNLGHLSYFLGLEINSSDDDFYLTQAKYTSDLLSRAGLTDHKIVDTPIELNVHLTPSSGELLPDPTLYRQLIGSLVYLTITRLDISYAVHQVSQFMSAPRSIHYAAIMRILRYLKGTLFHGLHFSTQSPLILRAYSDADPPLDLGVSTSSATPIYCDNRSAIQIARNDVFHEQTKHIKIDCHLVRHHLLLGSLQLISVSSHDQLADIFTKSHPTRRFRDLVSKLQLVSHPPP</sequence>
<feature type="domain" description="Retroviral polymerase SH3-like" evidence="5">
    <location>
        <begin position="169"/>
        <end position="220"/>
    </location>
</feature>
<dbReference type="InterPro" id="IPR043502">
    <property type="entry name" value="DNA/RNA_pol_sf"/>
</dbReference>
<evidence type="ECO:0000259" key="5">
    <source>
        <dbReference type="Pfam" id="PF25597"/>
    </source>
</evidence>
<dbReference type="PANTHER" id="PTHR11439:SF461">
    <property type="entry name" value="OS10G0432200 PROTEIN"/>
    <property type="match status" value="1"/>
</dbReference>
<reference evidence="6" key="1">
    <citation type="submission" date="2018-02" db="EMBL/GenBank/DDBJ databases">
        <authorList>
            <person name="Cohen D.B."/>
            <person name="Kent A.D."/>
        </authorList>
    </citation>
    <scope>NUCLEOTIDE SEQUENCE</scope>
</reference>
<evidence type="ECO:0000256" key="1">
    <source>
        <dbReference type="ARBA" id="ARBA00022750"/>
    </source>
</evidence>
<keyword evidence="1" id="KW-0064">Aspartyl protease</keyword>
<evidence type="ECO:0000313" key="6">
    <source>
        <dbReference type="EMBL" id="SPC95892.1"/>
    </source>
</evidence>
<organism evidence="6">
    <name type="scientific">Fagus sylvatica</name>
    <name type="common">Beechnut</name>
    <dbReference type="NCBI Taxonomy" id="28930"/>
    <lineage>
        <taxon>Eukaryota</taxon>
        <taxon>Viridiplantae</taxon>
        <taxon>Streptophyta</taxon>
        <taxon>Embryophyta</taxon>
        <taxon>Tracheophyta</taxon>
        <taxon>Spermatophyta</taxon>
        <taxon>Magnoliopsida</taxon>
        <taxon>eudicotyledons</taxon>
        <taxon>Gunneridae</taxon>
        <taxon>Pentapetalae</taxon>
        <taxon>rosids</taxon>
        <taxon>fabids</taxon>
        <taxon>Fagales</taxon>
        <taxon>Fagaceae</taxon>
        <taxon>Fagus</taxon>
    </lineage>
</organism>
<dbReference type="Pfam" id="PF22936">
    <property type="entry name" value="Pol_BBD"/>
    <property type="match status" value="1"/>
</dbReference>
<dbReference type="InterPro" id="IPR013103">
    <property type="entry name" value="RVT_2"/>
</dbReference>
<evidence type="ECO:0000259" key="4">
    <source>
        <dbReference type="Pfam" id="PF22936"/>
    </source>
</evidence>
<dbReference type="InterPro" id="IPR054722">
    <property type="entry name" value="PolX-like_BBD"/>
</dbReference>
<dbReference type="Pfam" id="PF07727">
    <property type="entry name" value="RVT_2"/>
    <property type="match status" value="2"/>
</dbReference>
<feature type="compositionally biased region" description="Low complexity" evidence="2">
    <location>
        <begin position="261"/>
        <end position="272"/>
    </location>
</feature>
<keyword evidence="1" id="KW-0645">Protease</keyword>
<dbReference type="AlphaFoldDB" id="A0A2N9G8K2"/>
<proteinExistence type="predicted"/>
<gene>
    <name evidence="6" type="ORF">FSB_LOCUS23774</name>
</gene>
<feature type="domain" description="Retrovirus-related Pol polyprotein from transposon TNT 1-94-like beta-barrel" evidence="4">
    <location>
        <begin position="56"/>
        <end position="132"/>
    </location>
</feature>
<dbReference type="InterPro" id="IPR057670">
    <property type="entry name" value="SH3_retrovirus"/>
</dbReference>
<feature type="compositionally biased region" description="Polar residues" evidence="2">
    <location>
        <begin position="251"/>
        <end position="260"/>
    </location>
</feature>
<feature type="domain" description="Reverse transcriptase Ty1/copia-type" evidence="3">
    <location>
        <begin position="374"/>
        <end position="524"/>
    </location>
</feature>
<dbReference type="CDD" id="cd09272">
    <property type="entry name" value="RNase_HI_RT_Ty1"/>
    <property type="match status" value="1"/>
</dbReference>
<feature type="domain" description="Reverse transcriptase Ty1/copia-type" evidence="3">
    <location>
        <begin position="327"/>
        <end position="372"/>
    </location>
</feature>
<evidence type="ECO:0000259" key="3">
    <source>
        <dbReference type="Pfam" id="PF07727"/>
    </source>
</evidence>
<evidence type="ECO:0000256" key="2">
    <source>
        <dbReference type="SAM" id="MobiDB-lite"/>
    </source>
</evidence>
<accession>A0A2N9G8K2</accession>
<dbReference type="PANTHER" id="PTHR11439">
    <property type="entry name" value="GAG-POL-RELATED RETROTRANSPOSON"/>
    <property type="match status" value="1"/>
</dbReference>
<evidence type="ECO:0008006" key="7">
    <source>
        <dbReference type="Google" id="ProtNLM"/>
    </source>
</evidence>
<feature type="region of interest" description="Disordered" evidence="2">
    <location>
        <begin position="243"/>
        <end position="299"/>
    </location>
</feature>
<keyword evidence="1" id="KW-0378">Hydrolase</keyword>
<protein>
    <recommendedName>
        <fullName evidence="7">Reverse transcriptase Ty1/copia-type domain-containing protein</fullName>
    </recommendedName>
</protein>